<accession>W8BT75</accession>
<evidence type="ECO:0000256" key="5">
    <source>
        <dbReference type="ARBA" id="ARBA00022723"/>
    </source>
</evidence>
<name>W8BT75_CERCA</name>
<dbReference type="AlphaFoldDB" id="W8BT75"/>
<organism evidence="16">
    <name type="scientific">Ceratitis capitata</name>
    <name type="common">Mediterranean fruit fly</name>
    <name type="synonym">Tephritis capitata</name>
    <dbReference type="NCBI Taxonomy" id="7213"/>
    <lineage>
        <taxon>Eukaryota</taxon>
        <taxon>Metazoa</taxon>
        <taxon>Ecdysozoa</taxon>
        <taxon>Arthropoda</taxon>
        <taxon>Hexapoda</taxon>
        <taxon>Insecta</taxon>
        <taxon>Pterygota</taxon>
        <taxon>Neoptera</taxon>
        <taxon>Endopterygota</taxon>
        <taxon>Diptera</taxon>
        <taxon>Brachycera</taxon>
        <taxon>Muscomorpha</taxon>
        <taxon>Tephritoidea</taxon>
        <taxon>Tephritidae</taxon>
        <taxon>Ceratitis</taxon>
        <taxon>Ceratitis</taxon>
    </lineage>
</organism>
<evidence type="ECO:0000256" key="6">
    <source>
        <dbReference type="ARBA" id="ARBA00022741"/>
    </source>
</evidence>
<dbReference type="SUPFAM" id="SSF101353">
    <property type="entry name" value="Putative anticodon-binding domain of alanyl-tRNA synthetase (AlaRS)"/>
    <property type="match status" value="1"/>
</dbReference>
<comment type="catalytic activity">
    <reaction evidence="13 14">
        <text>tRNA(Ala) + L-alanine + ATP = L-alanyl-tRNA(Ala) + AMP + diphosphate</text>
        <dbReference type="Rhea" id="RHEA:12540"/>
        <dbReference type="Rhea" id="RHEA-COMP:9657"/>
        <dbReference type="Rhea" id="RHEA-COMP:9923"/>
        <dbReference type="ChEBI" id="CHEBI:30616"/>
        <dbReference type="ChEBI" id="CHEBI:33019"/>
        <dbReference type="ChEBI" id="CHEBI:57972"/>
        <dbReference type="ChEBI" id="CHEBI:78442"/>
        <dbReference type="ChEBI" id="CHEBI:78497"/>
        <dbReference type="ChEBI" id="CHEBI:456215"/>
        <dbReference type="EC" id="6.1.1.7"/>
    </reaction>
</comment>
<evidence type="ECO:0000256" key="11">
    <source>
        <dbReference type="ARBA" id="ARBA00023146"/>
    </source>
</evidence>
<dbReference type="Gene3D" id="3.30.930.10">
    <property type="entry name" value="Bira Bifunctional Protein, Domain 2"/>
    <property type="match status" value="1"/>
</dbReference>
<feature type="binding site" evidence="14">
    <location>
        <position position="652"/>
    </location>
    <ligand>
        <name>Zn(2+)</name>
        <dbReference type="ChEBI" id="CHEBI:29105"/>
    </ligand>
</feature>
<dbReference type="GeneID" id="101457489"/>
<evidence type="ECO:0000256" key="2">
    <source>
        <dbReference type="ARBA" id="ARBA00013168"/>
    </source>
</evidence>
<dbReference type="SUPFAM" id="SSF50447">
    <property type="entry name" value="Translation proteins"/>
    <property type="match status" value="1"/>
</dbReference>
<feature type="binding site" evidence="14">
    <location>
        <position position="656"/>
    </location>
    <ligand>
        <name>Zn(2+)</name>
        <dbReference type="ChEBI" id="CHEBI:29105"/>
    </ligand>
</feature>
<dbReference type="FunFam" id="3.30.980.10:FF:000004">
    <property type="entry name" value="Alanine--tRNA ligase, cytoplasmic"/>
    <property type="match status" value="1"/>
</dbReference>
<dbReference type="PROSITE" id="PS50860">
    <property type="entry name" value="AA_TRNA_LIGASE_II_ALA"/>
    <property type="match status" value="1"/>
</dbReference>
<keyword evidence="5 14" id="KW-0479">Metal-binding</keyword>
<evidence type="ECO:0000259" key="15">
    <source>
        <dbReference type="PROSITE" id="PS50860"/>
    </source>
</evidence>
<dbReference type="CDD" id="cd00673">
    <property type="entry name" value="AlaRS_core"/>
    <property type="match status" value="1"/>
</dbReference>
<comment type="cofactor">
    <cofactor evidence="14">
        <name>Zn(2+)</name>
        <dbReference type="ChEBI" id="CHEBI:29105"/>
    </cofactor>
    <text evidence="14">Binds 1 zinc ion per subunit.</text>
</comment>
<dbReference type="InterPro" id="IPR009000">
    <property type="entry name" value="Transl_B-barrel_sf"/>
</dbReference>
<protein>
    <recommendedName>
        <fullName evidence="2">alanine--tRNA ligase</fullName>
        <ecNumber evidence="2">6.1.1.7</ecNumber>
    </recommendedName>
    <alternativeName>
        <fullName evidence="12">Alanyl-tRNA synthetase</fullName>
    </alternativeName>
</protein>
<keyword evidence="9 14" id="KW-0694">RNA-binding</keyword>
<gene>
    <name evidence="16" type="primary">SYAM</name>
</gene>
<dbReference type="EMBL" id="GAMC01006422">
    <property type="protein sequence ID" value="JAC00134.1"/>
    <property type="molecule type" value="mRNA"/>
</dbReference>
<dbReference type="CTD" id="38595"/>
<proteinExistence type="evidence at transcript level"/>
<dbReference type="GO" id="GO:0008270">
    <property type="term" value="F:zinc ion binding"/>
    <property type="evidence" value="ECO:0007669"/>
    <property type="project" value="UniProtKB-UniRule"/>
</dbReference>
<comment type="function">
    <text evidence="14">Catalyzes the attachment of alanine to tRNA(Ala) in a two-step reaction: alanine is first activated by ATP to form Ala-AMP and then transferred to the acceptor end of tRNA(Ala). Also edits incorrectly charged tRNA(Ala) via its editing domain.</text>
</comment>
<feature type="binding site" evidence="14">
    <location>
        <position position="762"/>
    </location>
    <ligand>
        <name>Zn(2+)</name>
        <dbReference type="ChEBI" id="CHEBI:29105"/>
    </ligand>
</feature>
<comment type="subunit">
    <text evidence="14">Monomer.</text>
</comment>
<keyword evidence="6 14" id="KW-0547">Nucleotide-binding</keyword>
<dbReference type="Gene3D" id="3.30.980.10">
    <property type="entry name" value="Threonyl-trna Synthetase, Chain A, domain 2"/>
    <property type="match status" value="1"/>
</dbReference>
<dbReference type="Gene3D" id="2.40.30.130">
    <property type="match status" value="1"/>
</dbReference>
<keyword evidence="10 14" id="KW-0648">Protein biosynthesis</keyword>
<dbReference type="Pfam" id="PF01411">
    <property type="entry name" value="tRNA-synt_2c"/>
    <property type="match status" value="2"/>
</dbReference>
<dbReference type="PANTHER" id="PTHR11777">
    <property type="entry name" value="ALANYL-TRNA SYNTHETASE"/>
    <property type="match status" value="1"/>
</dbReference>
<dbReference type="InterPro" id="IPR018162">
    <property type="entry name" value="Ala-tRNA-ligase_IIc_anticod-bd"/>
</dbReference>
<dbReference type="SUPFAM" id="SSF55681">
    <property type="entry name" value="Class II aaRS and biotin synthetases"/>
    <property type="match status" value="1"/>
</dbReference>
<dbReference type="GO" id="GO:0002161">
    <property type="term" value="F:aminoacyl-tRNA deacylase activity"/>
    <property type="evidence" value="ECO:0007669"/>
    <property type="project" value="TreeGrafter"/>
</dbReference>
<evidence type="ECO:0000256" key="10">
    <source>
        <dbReference type="ARBA" id="ARBA00022917"/>
    </source>
</evidence>
<evidence type="ECO:0000256" key="14">
    <source>
        <dbReference type="HAMAP-Rule" id="MF_03133"/>
    </source>
</evidence>
<dbReference type="InterPro" id="IPR045864">
    <property type="entry name" value="aa-tRNA-synth_II/BPL/LPL"/>
</dbReference>
<comment type="domain">
    <text evidence="14">Consists of three domains; the N-terminal catalytic domain, the editing domain and the C-terminal C-Ala domain. The editing domain removes incorrectly charged amino acids, while the C-Ala domain, along with tRNA(Ala), serves as a bridge to cooperatively bring together the editing and aminoacylation centers thus stimulating deacylation of misacylated tRNAs.</text>
</comment>
<dbReference type="InterPro" id="IPR018163">
    <property type="entry name" value="Thr/Ala-tRNA-synth_IIc_edit"/>
</dbReference>
<evidence type="ECO:0000256" key="9">
    <source>
        <dbReference type="ARBA" id="ARBA00022884"/>
    </source>
</evidence>
<dbReference type="InterPro" id="IPR050058">
    <property type="entry name" value="Ala-tRNA_ligase"/>
</dbReference>
<dbReference type="InterPro" id="IPR018164">
    <property type="entry name" value="Ala-tRNA-synth_IIc_N"/>
</dbReference>
<dbReference type="InterPro" id="IPR018165">
    <property type="entry name" value="Ala-tRNA-synth_IIc_core"/>
</dbReference>
<evidence type="ECO:0000256" key="7">
    <source>
        <dbReference type="ARBA" id="ARBA00022833"/>
    </source>
</evidence>
<dbReference type="EC" id="6.1.1.7" evidence="2"/>
<evidence type="ECO:0000256" key="8">
    <source>
        <dbReference type="ARBA" id="ARBA00022840"/>
    </source>
</evidence>
<feature type="binding site" evidence="14">
    <location>
        <position position="766"/>
    </location>
    <ligand>
        <name>Zn(2+)</name>
        <dbReference type="ChEBI" id="CHEBI:29105"/>
    </ligand>
</feature>
<comment type="similarity">
    <text evidence="1 14">Belongs to the class-II aminoacyl-tRNA synthetase family.</text>
</comment>
<evidence type="ECO:0000256" key="12">
    <source>
        <dbReference type="ARBA" id="ARBA00032577"/>
    </source>
</evidence>
<dbReference type="NCBIfam" id="TIGR00344">
    <property type="entry name" value="alaS"/>
    <property type="match status" value="1"/>
</dbReference>
<evidence type="ECO:0000256" key="1">
    <source>
        <dbReference type="ARBA" id="ARBA00008226"/>
    </source>
</evidence>
<dbReference type="GO" id="GO:0004813">
    <property type="term" value="F:alanine-tRNA ligase activity"/>
    <property type="evidence" value="ECO:0007669"/>
    <property type="project" value="UniProtKB-UniRule"/>
</dbReference>
<dbReference type="InterPro" id="IPR023033">
    <property type="entry name" value="Ala_tRNA_ligase_euk/bac"/>
</dbReference>
<keyword evidence="3 14" id="KW-0820">tRNA-binding</keyword>
<evidence type="ECO:0000256" key="4">
    <source>
        <dbReference type="ARBA" id="ARBA00022598"/>
    </source>
</evidence>
<keyword evidence="8 14" id="KW-0067">ATP-binding</keyword>
<feature type="domain" description="Alanyl-transfer RNA synthetases family profile" evidence="15">
    <location>
        <begin position="12"/>
        <end position="805"/>
    </location>
</feature>
<sequence length="1010" mass="114415">MYSSAKKLQRVLSSQEIRKTFIDYFKINHDHKFVRSSPVVPFCDPTVAFVNAGMNQFKSIFLGKSQPPYPRVTNSQKCVRVGGKHNDLSIVGQDGYHHTFFEMLGNWSFGDYFKREACELALELLRGPYNIDPNRLYVTYFAGDRLLGLPADLECFEIWRSLGFPAEKILPFGCKENFWEMGATGPCGPCTEIHIDHCPTGGKSHERAKFVNADRPDLTELWNLVFIQYNRNEDGTITQLPARHVDTGMGFERLTAILQNKSSNYDTDLFTPIFNGIKRITHAPHYRGIFPTSAEAATLDTGYRILADHARMITTCLADGMLPDQNQKLRRVLRKAFTISENVFANETLLSQIVPFVIETIGMAYPEMYHKHNSILELIAHEQEVFKSLRESSSKAFAEVLTEFPNLEEVDLMECPGFVPAYRDFQAQKKFFKNNTLPGKFLYKLTDTYGLTEENFKKLAELENMECDLHGYLKEITNAKLKSKSSLSNGSGSGENKLENQRRVNEALLQLTQKLSQTDNSWKYNYSYDVAKKKYHIPALSTQVLGMVFRGKEMDTVSLDSTTSGFLYIVTDASNFYYESGGQQADTGTILLLTENGDPQLKLPVLEAKNINDCIVHVCELPKLEKHFTLKTGDQVELLVDANQRELITCHHTATHLLNGAIRSLFKKVTYQVSSGVTSKNCKLEVGLIGKRIKKEDVTRLENMITQTIKSKSPIDVKTINASDVLQENDVTMVPGEIYPETGLRLITVNCEDSQLLSKELCCGTHAINTQELEYFSITNLRQTNRARYAFTAVAGMAAENALKTAALLQHRVDMLEKQFNSDKLTNATEVELQKIRHHLVHTEVALPYVFKIDTIERINDILRRLKETTRTTLKEFVEVEMKTLLQEKPIEHHPFLVHYLTSSALVDEVPLQRATKLCSDRPILVVSMCDSIVKARCCVPKKFISDQFDAEQWLKEFATVFKTQVAAPKGQNSAEVCNMKGKKVSTQFEEQLEVAISKAQAFAAQRLLL</sequence>
<dbReference type="GO" id="GO:0005524">
    <property type="term" value="F:ATP binding"/>
    <property type="evidence" value="ECO:0007669"/>
    <property type="project" value="UniProtKB-UniRule"/>
</dbReference>
<dbReference type="HAMAP" id="MF_00036_B">
    <property type="entry name" value="Ala_tRNA_synth_B"/>
    <property type="match status" value="1"/>
</dbReference>
<dbReference type="InterPro" id="IPR002318">
    <property type="entry name" value="Ala-tRNA-lgiase_IIc"/>
</dbReference>
<dbReference type="SUPFAM" id="SSF55186">
    <property type="entry name" value="ThrRS/AlaRS common domain"/>
    <property type="match status" value="1"/>
</dbReference>
<keyword evidence="11 14" id="KW-0030">Aminoacyl-tRNA synthetase</keyword>
<dbReference type="GO" id="GO:0006419">
    <property type="term" value="P:alanyl-tRNA aminoacylation"/>
    <property type="evidence" value="ECO:0007669"/>
    <property type="project" value="InterPro"/>
</dbReference>
<dbReference type="PRINTS" id="PR00980">
    <property type="entry name" value="TRNASYNTHALA"/>
</dbReference>
<dbReference type="OrthoDB" id="2423964at2759"/>
<evidence type="ECO:0000256" key="3">
    <source>
        <dbReference type="ARBA" id="ARBA00022555"/>
    </source>
</evidence>
<dbReference type="FunFam" id="3.30.930.10:FF:000011">
    <property type="entry name" value="Alanine--tRNA ligase, cytoplasmic"/>
    <property type="match status" value="1"/>
</dbReference>
<dbReference type="GO" id="GO:0000049">
    <property type="term" value="F:tRNA binding"/>
    <property type="evidence" value="ECO:0007669"/>
    <property type="project" value="UniProtKB-KW"/>
</dbReference>
<keyword evidence="7 14" id="KW-0862">Zinc</keyword>
<reference evidence="16" key="1">
    <citation type="submission" date="2013-07" db="EMBL/GenBank/DDBJ databases">
        <authorList>
            <person name="Geib S."/>
        </authorList>
    </citation>
    <scope>NUCLEOTIDE SEQUENCE</scope>
</reference>
<evidence type="ECO:0000256" key="13">
    <source>
        <dbReference type="ARBA" id="ARBA00048300"/>
    </source>
</evidence>
<evidence type="ECO:0000313" key="16">
    <source>
        <dbReference type="EMBL" id="JAC00134.1"/>
    </source>
</evidence>
<dbReference type="KEGG" id="ccat:101457489"/>
<dbReference type="PANTHER" id="PTHR11777:SF39">
    <property type="entry name" value="ALANINE--TRNA LIGASE, MITOCHONDRIAL"/>
    <property type="match status" value="1"/>
</dbReference>
<dbReference type="GO" id="GO:0005739">
    <property type="term" value="C:mitochondrion"/>
    <property type="evidence" value="ECO:0007669"/>
    <property type="project" value="TreeGrafter"/>
</dbReference>
<keyword evidence="4 14" id="KW-0436">Ligase</keyword>
<reference evidence="16" key="2">
    <citation type="journal article" date="2014" name="BMC Genomics">
        <title>A genomic perspective to assessing quality of mass-reared SIT flies used in Mediterranean fruit fly (Ceratitis capitata) eradication in California.</title>
        <authorList>
            <person name="Calla B."/>
            <person name="Hall B."/>
            <person name="Hou S."/>
            <person name="Geib S.M."/>
        </authorList>
    </citation>
    <scope>NUCLEOTIDE SEQUENCE</scope>
</reference>